<dbReference type="InterPro" id="IPR007138">
    <property type="entry name" value="ABM_dom"/>
</dbReference>
<dbReference type="Proteomes" id="UP000660270">
    <property type="component" value="Unassembled WGS sequence"/>
</dbReference>
<gene>
    <name evidence="2" type="ORF">H6G43_14980</name>
</gene>
<feature type="domain" description="ABM" evidence="1">
    <location>
        <begin position="408"/>
        <end position="502"/>
    </location>
</feature>
<dbReference type="InterPro" id="IPR037401">
    <property type="entry name" value="SnoaL-like"/>
</dbReference>
<keyword evidence="3" id="KW-1185">Reference proteome</keyword>
<sequence length="502" mass="56954">MSHKVIDLLQAAFDQPNLQQQLHSANTAEQFVKIARENGYELSQQEFAAALGKVHIVFGQVVQSMMGELMAQGSPDNAETPNTESISGTNTDLVKRLFSRGEAFDSEGFITFFTDTPVYQFGNFDVCLDKESIRKSADAFFSQIDAVYHEIKMIWEEGDAVFVEMDVTYWRKDGSVVSLPCFDIFRVEGDKFSELRIFMDVNPVFDPSIPVPESASVLTVSKGQQMLPPGTMRRHFAEHPEAKQRVAQGYIPKWSIGGPKWSVEGNMETPSEQLKAVGELSAAIMAEDWEKVKTYLTDDLFYKVGSGEPMYGPNAVVDFFKHTFKTTAKFYGHDARKIWIEPDIITIEMDAKYEMVGSKKHVTVACCDIYRMRGNKVSEWRVYADMSPWGEAAGKAVALDKQKASQVFPVIVVFEVETWKQQELLNSIVDYMENHVKYQPGFISSTLHRSLDGTRVINYAQWESPEFFKKSIDGKMRSLEPKIFQELSPDGHLYEIYHQAIT</sequence>
<dbReference type="EMBL" id="JACJTM010000034">
    <property type="protein sequence ID" value="MBD2686491.1"/>
    <property type="molecule type" value="Genomic_DNA"/>
</dbReference>
<dbReference type="InterPro" id="IPR011008">
    <property type="entry name" value="Dimeric_a/b-barrel"/>
</dbReference>
<dbReference type="InterPro" id="IPR032710">
    <property type="entry name" value="NTF2-like_dom_sf"/>
</dbReference>
<evidence type="ECO:0000313" key="3">
    <source>
        <dbReference type="Proteomes" id="UP000660270"/>
    </source>
</evidence>
<name>A0ABR8IT14_APHFL</name>
<accession>A0ABR8IT14</accession>
<dbReference type="SUPFAM" id="SSF54909">
    <property type="entry name" value="Dimeric alpha+beta barrel"/>
    <property type="match status" value="1"/>
</dbReference>
<evidence type="ECO:0000259" key="1">
    <source>
        <dbReference type="PROSITE" id="PS51725"/>
    </source>
</evidence>
<dbReference type="GeneID" id="78217201"/>
<dbReference type="RefSeq" id="WP_190387315.1">
    <property type="nucleotide sequence ID" value="NZ_JACJTM010000034.1"/>
</dbReference>
<protein>
    <submittedName>
        <fullName evidence="2">Nuclear transport factor 2 family protein</fullName>
    </submittedName>
</protein>
<dbReference type="Pfam" id="PF12680">
    <property type="entry name" value="SnoaL_2"/>
    <property type="match status" value="2"/>
</dbReference>
<dbReference type="Gene3D" id="3.10.450.50">
    <property type="match status" value="2"/>
</dbReference>
<dbReference type="InterPro" id="IPR012903">
    <property type="entry name" value="Nif11"/>
</dbReference>
<dbReference type="SUPFAM" id="SSF54427">
    <property type="entry name" value="NTF2-like"/>
    <property type="match status" value="2"/>
</dbReference>
<reference evidence="2 3" key="1">
    <citation type="journal article" date="2020" name="ISME J.">
        <title>Comparative genomics reveals insights into cyanobacterial evolution and habitat adaptation.</title>
        <authorList>
            <person name="Chen M.Y."/>
            <person name="Teng W.K."/>
            <person name="Zhao L."/>
            <person name="Hu C.X."/>
            <person name="Zhou Y.K."/>
            <person name="Han B.P."/>
            <person name="Song L.R."/>
            <person name="Shu W.S."/>
        </authorList>
    </citation>
    <scope>NUCLEOTIDE SEQUENCE [LARGE SCALE GENOMIC DNA]</scope>
    <source>
        <strain evidence="2 3">FACHB-1249</strain>
    </source>
</reference>
<dbReference type="Pfam" id="PF07862">
    <property type="entry name" value="Nif11"/>
    <property type="match status" value="1"/>
</dbReference>
<comment type="caution">
    <text evidence="2">The sequence shown here is derived from an EMBL/GenBank/DDBJ whole genome shotgun (WGS) entry which is preliminary data.</text>
</comment>
<dbReference type="PROSITE" id="PS51725">
    <property type="entry name" value="ABM"/>
    <property type="match status" value="1"/>
</dbReference>
<evidence type="ECO:0000313" key="2">
    <source>
        <dbReference type="EMBL" id="MBD2686491.1"/>
    </source>
</evidence>
<dbReference type="Gene3D" id="3.30.70.100">
    <property type="match status" value="1"/>
</dbReference>
<proteinExistence type="predicted"/>
<organism evidence="2 3">
    <name type="scientific">Aphanizomenon flos-aquae FACHB-1249</name>
    <dbReference type="NCBI Taxonomy" id="2692889"/>
    <lineage>
        <taxon>Bacteria</taxon>
        <taxon>Bacillati</taxon>
        <taxon>Cyanobacteriota</taxon>
        <taxon>Cyanophyceae</taxon>
        <taxon>Nostocales</taxon>
        <taxon>Aphanizomenonaceae</taxon>
        <taxon>Aphanizomenon</taxon>
    </lineage>
</organism>